<dbReference type="SUPFAM" id="SSF53756">
    <property type="entry name" value="UDP-Glycosyltransferase/glycogen phosphorylase"/>
    <property type="match status" value="1"/>
</dbReference>
<dbReference type="SMART" id="SM00028">
    <property type="entry name" value="TPR"/>
    <property type="match status" value="3"/>
</dbReference>
<comment type="similarity">
    <text evidence="2">Belongs to the glycosyltransferase 41 family. O-GlcNAc transferase subfamily.</text>
</comment>
<accession>A0A1H7SPR8</accession>
<dbReference type="EC" id="2.4.1.255" evidence="3"/>
<feature type="repeat" description="TPR" evidence="8">
    <location>
        <begin position="59"/>
        <end position="92"/>
    </location>
</feature>
<keyword evidence="5 10" id="KW-0808">Transferase</keyword>
<keyword evidence="6" id="KW-0677">Repeat</keyword>
<keyword evidence="7 8" id="KW-0802">TPR repeat</keyword>
<dbReference type="Pfam" id="PF13181">
    <property type="entry name" value="TPR_8"/>
    <property type="match status" value="1"/>
</dbReference>
<feature type="repeat" description="TPR" evidence="8">
    <location>
        <begin position="135"/>
        <end position="168"/>
    </location>
</feature>
<feature type="domain" description="O-GlcNAc transferase C-terminal" evidence="9">
    <location>
        <begin position="408"/>
        <end position="593"/>
    </location>
</feature>
<evidence type="ECO:0000256" key="3">
    <source>
        <dbReference type="ARBA" id="ARBA00011970"/>
    </source>
</evidence>
<gene>
    <name evidence="10" type="ORF">SAMN05192542_112154</name>
</gene>
<keyword evidence="4" id="KW-0328">Glycosyltransferase</keyword>
<dbReference type="PANTHER" id="PTHR44998:SF1">
    <property type="entry name" value="UDP-N-ACETYLGLUCOSAMINE--PEPTIDE N-ACETYLGLUCOSAMINYLTRANSFERASE 110 KDA SUBUNIT"/>
    <property type="match status" value="1"/>
</dbReference>
<dbReference type="Gene3D" id="3.40.50.2000">
    <property type="entry name" value="Glycogen Phosphorylase B"/>
    <property type="match status" value="1"/>
</dbReference>
<dbReference type="Pfam" id="PF13844">
    <property type="entry name" value="Glyco_transf_41"/>
    <property type="match status" value="2"/>
</dbReference>
<dbReference type="GO" id="GO:0097363">
    <property type="term" value="F:protein O-acetylglucosaminyltransferase activity"/>
    <property type="evidence" value="ECO:0007669"/>
    <property type="project" value="UniProtKB-EC"/>
</dbReference>
<evidence type="ECO:0000256" key="5">
    <source>
        <dbReference type="ARBA" id="ARBA00022679"/>
    </source>
</evidence>
<name>A0A1H7SPR8_9BURK</name>
<dbReference type="OrthoDB" id="101857at2"/>
<evidence type="ECO:0000259" key="9">
    <source>
        <dbReference type="Pfam" id="PF13844"/>
    </source>
</evidence>
<dbReference type="InterPro" id="IPR019734">
    <property type="entry name" value="TPR_rpt"/>
</dbReference>
<evidence type="ECO:0000256" key="2">
    <source>
        <dbReference type="ARBA" id="ARBA00005386"/>
    </source>
</evidence>
<dbReference type="EMBL" id="FOAJ01000012">
    <property type="protein sequence ID" value="SEL74455.1"/>
    <property type="molecule type" value="Genomic_DNA"/>
</dbReference>
<dbReference type="SUPFAM" id="SSF48452">
    <property type="entry name" value="TPR-like"/>
    <property type="match status" value="1"/>
</dbReference>
<evidence type="ECO:0000256" key="8">
    <source>
        <dbReference type="PROSITE-ProRule" id="PRU00339"/>
    </source>
</evidence>
<protein>
    <recommendedName>
        <fullName evidence="3">protein O-GlcNAc transferase</fullName>
        <ecNumber evidence="3">2.4.1.255</ecNumber>
    </recommendedName>
</protein>
<dbReference type="InterPro" id="IPR011990">
    <property type="entry name" value="TPR-like_helical_dom_sf"/>
</dbReference>
<evidence type="ECO:0000313" key="11">
    <source>
        <dbReference type="Proteomes" id="UP000199120"/>
    </source>
</evidence>
<organism evidence="10 11">
    <name type="scientific">Paraburkholderia caballeronis</name>
    <dbReference type="NCBI Taxonomy" id="416943"/>
    <lineage>
        <taxon>Bacteria</taxon>
        <taxon>Pseudomonadati</taxon>
        <taxon>Pseudomonadota</taxon>
        <taxon>Betaproteobacteria</taxon>
        <taxon>Burkholderiales</taxon>
        <taxon>Burkholderiaceae</taxon>
        <taxon>Paraburkholderia</taxon>
    </lineage>
</organism>
<dbReference type="AlphaFoldDB" id="A0A1H7SPR8"/>
<dbReference type="InterPro" id="IPR029489">
    <property type="entry name" value="OGT/SEC/SPY_C"/>
</dbReference>
<feature type="domain" description="O-GlcNAc transferase C-terminal" evidence="9">
    <location>
        <begin position="246"/>
        <end position="403"/>
    </location>
</feature>
<proteinExistence type="inferred from homology"/>
<reference evidence="11" key="1">
    <citation type="submission" date="2016-10" db="EMBL/GenBank/DDBJ databases">
        <authorList>
            <person name="Varghese N."/>
            <person name="Submissions S."/>
        </authorList>
    </citation>
    <scope>NUCLEOTIDE SEQUENCE [LARGE SCALE GENOMIC DNA]</scope>
    <source>
        <strain evidence="11">LMG 26416</strain>
    </source>
</reference>
<dbReference type="RefSeq" id="WP_090541645.1">
    <property type="nucleotide sequence ID" value="NZ_FNSR01000001.1"/>
</dbReference>
<evidence type="ECO:0000256" key="4">
    <source>
        <dbReference type="ARBA" id="ARBA00022676"/>
    </source>
</evidence>
<comment type="pathway">
    <text evidence="1">Protein modification; protein glycosylation.</text>
</comment>
<dbReference type="STRING" id="416943.SAMN05445871_0327"/>
<sequence length="605" mass="67554">MTNHAETEYASRISAAWRGSLALGELIDYGNLLSDAGKPELAIVLFQTWLDHNETQFNHLVLFNLGATCNLIGRLDDAKHAYRRAIELSPSFVQPHFNLGMIHERLKQPQSALAEWLWVAHTVSPRDEANAGLRLMAMKNLGRLYEAERQFGDALDWLGKCLAVDPNQPDVLQHWIFLRAKTCEWPVYIPVPGVSPELMRDSTSALAMISQSDDPDAQLAAAVRYVEEKVDASLPALSDGGGYGHRKLRIGYLSSDFCLHPVSMLTVEMFELHDRERFEVFGYCWSPEDGTPLRDRVIASMDHFERINQLDDDAAARLIRAHEIDILVDLHGQTFGARPNILAARPAPVQITYLGLPATTAFPFIDYVIADRYLIPETLAHCYTEKMLYMPDVYQVSDRQRVIAQAPSRESCGLPGQGFVFCSFNNNYKFNPEMFDTWMNILKRVPGSVLWLLADNRWAEANLRKEAAARGVDGQRLVFAPRAAPDVFLARLGIADLFLDSFPFNAGTTANDALWAGLPLLTCSGRAFASRMAGALLTAAGLAELTTTNFSDYEEKAVALASTPHALEQVRAVLRSAKESGPLFDTPRFVRNLEERLWQLADMPA</sequence>
<dbReference type="PANTHER" id="PTHR44998">
    <property type="match status" value="1"/>
</dbReference>
<dbReference type="Gene3D" id="1.25.40.10">
    <property type="entry name" value="Tetratricopeptide repeat domain"/>
    <property type="match status" value="1"/>
</dbReference>
<evidence type="ECO:0000256" key="6">
    <source>
        <dbReference type="ARBA" id="ARBA00022737"/>
    </source>
</evidence>
<evidence type="ECO:0000313" key="10">
    <source>
        <dbReference type="EMBL" id="SEL74455.1"/>
    </source>
</evidence>
<dbReference type="Proteomes" id="UP000199120">
    <property type="component" value="Unassembled WGS sequence"/>
</dbReference>
<dbReference type="PROSITE" id="PS50005">
    <property type="entry name" value="TPR"/>
    <property type="match status" value="2"/>
</dbReference>
<dbReference type="Gene3D" id="3.40.50.11380">
    <property type="match status" value="1"/>
</dbReference>
<evidence type="ECO:0000256" key="1">
    <source>
        <dbReference type="ARBA" id="ARBA00004922"/>
    </source>
</evidence>
<keyword evidence="11" id="KW-1185">Reference proteome</keyword>
<evidence type="ECO:0000256" key="7">
    <source>
        <dbReference type="ARBA" id="ARBA00022803"/>
    </source>
</evidence>